<accession>A0A922AMV6</accession>
<protein>
    <submittedName>
        <fullName evidence="1">Uncharacterized protein</fullName>
    </submittedName>
</protein>
<dbReference type="AlphaFoldDB" id="A0A922AMV6"/>
<gene>
    <name evidence="1" type="ORF">I3842_13G083000</name>
</gene>
<reference evidence="1" key="1">
    <citation type="submission" date="2021-01" db="EMBL/GenBank/DDBJ databases">
        <authorList>
            <person name="Lovell J.T."/>
            <person name="Bentley N."/>
            <person name="Bhattarai G."/>
            <person name="Jenkins J.W."/>
            <person name="Sreedasyam A."/>
            <person name="Alarcon Y."/>
            <person name="Bock C."/>
            <person name="Boston L."/>
            <person name="Carlson J."/>
            <person name="Cervantes K."/>
            <person name="Clermont K."/>
            <person name="Krom N."/>
            <person name="Kubenka K."/>
            <person name="Mamidi S."/>
            <person name="Mattison C."/>
            <person name="Monteros M."/>
            <person name="Pisani C."/>
            <person name="Plott C."/>
            <person name="Rajasekar S."/>
            <person name="Rhein H.S."/>
            <person name="Rohla C."/>
            <person name="Song M."/>
            <person name="Hilaire R.S."/>
            <person name="Shu S."/>
            <person name="Wells L."/>
            <person name="Wang X."/>
            <person name="Webber J."/>
            <person name="Heerema R.J."/>
            <person name="Klein P."/>
            <person name="Conner P."/>
            <person name="Grauke L."/>
            <person name="Grimwood J."/>
            <person name="Schmutz J."/>
            <person name="Randall J.J."/>
        </authorList>
    </citation>
    <scope>NUCLEOTIDE SEQUENCE</scope>
    <source>
        <tissue evidence="1">Leaf</tissue>
    </source>
</reference>
<proteinExistence type="predicted"/>
<sequence>MEATEALLQRLNILGLGPHSATAMGESGVTRRRRRRTGRATSLVAGVTITVVSMTRVSWPSSTDTVGQCVVGSLSRKRKQFLDLYESTSAPSRYFFLSSNKITQF</sequence>
<dbReference type="Proteomes" id="UP000811246">
    <property type="component" value="Chromosome 13"/>
</dbReference>
<evidence type="ECO:0000313" key="1">
    <source>
        <dbReference type="EMBL" id="KAG6681255.1"/>
    </source>
</evidence>
<dbReference type="EMBL" id="CM031837">
    <property type="protein sequence ID" value="KAG6681255.1"/>
    <property type="molecule type" value="Genomic_DNA"/>
</dbReference>
<comment type="caution">
    <text evidence="1">The sequence shown here is derived from an EMBL/GenBank/DDBJ whole genome shotgun (WGS) entry which is preliminary data.</text>
</comment>
<name>A0A922AMV6_CARIL</name>
<evidence type="ECO:0000313" key="2">
    <source>
        <dbReference type="Proteomes" id="UP000811246"/>
    </source>
</evidence>
<organism evidence="1 2">
    <name type="scientific">Carya illinoinensis</name>
    <name type="common">Pecan</name>
    <dbReference type="NCBI Taxonomy" id="32201"/>
    <lineage>
        <taxon>Eukaryota</taxon>
        <taxon>Viridiplantae</taxon>
        <taxon>Streptophyta</taxon>
        <taxon>Embryophyta</taxon>
        <taxon>Tracheophyta</taxon>
        <taxon>Spermatophyta</taxon>
        <taxon>Magnoliopsida</taxon>
        <taxon>eudicotyledons</taxon>
        <taxon>Gunneridae</taxon>
        <taxon>Pentapetalae</taxon>
        <taxon>rosids</taxon>
        <taxon>fabids</taxon>
        <taxon>Fagales</taxon>
        <taxon>Juglandaceae</taxon>
        <taxon>Carya</taxon>
    </lineage>
</organism>